<dbReference type="InterPro" id="IPR032675">
    <property type="entry name" value="LRR_dom_sf"/>
</dbReference>
<dbReference type="PANTHER" id="PTHR46652:SF3">
    <property type="entry name" value="LEUCINE-RICH REPEAT-CONTAINING PROTEIN 9"/>
    <property type="match status" value="1"/>
</dbReference>
<dbReference type="EMBL" id="CAXDID020000131">
    <property type="protein sequence ID" value="CAL6035344.1"/>
    <property type="molecule type" value="Genomic_DNA"/>
</dbReference>
<dbReference type="Gene3D" id="3.80.10.10">
    <property type="entry name" value="Ribonuclease Inhibitor"/>
    <property type="match status" value="1"/>
</dbReference>
<gene>
    <name evidence="4" type="ORF">HINF_LOCUS35881</name>
    <name evidence="3" type="ORF">HINF_LOCUS40642</name>
</gene>
<dbReference type="Pfam" id="PF13516">
    <property type="entry name" value="LRR_6"/>
    <property type="match status" value="1"/>
</dbReference>
<dbReference type="EMBL" id="CATOUU010000836">
    <property type="protein sequence ID" value="CAI9952997.1"/>
    <property type="molecule type" value="Genomic_DNA"/>
</dbReference>
<evidence type="ECO:0000313" key="5">
    <source>
        <dbReference type="Proteomes" id="UP001642409"/>
    </source>
</evidence>
<accession>A0AA86QGS9</accession>
<dbReference type="AlphaFoldDB" id="A0AA86QGS9"/>
<evidence type="ECO:0000256" key="2">
    <source>
        <dbReference type="ARBA" id="ARBA00022737"/>
    </source>
</evidence>
<proteinExistence type="predicted"/>
<dbReference type="PANTHER" id="PTHR46652">
    <property type="entry name" value="LEUCINE-RICH REPEAT AND IQ DOMAIN-CONTAINING PROTEIN 1-RELATED"/>
    <property type="match status" value="1"/>
</dbReference>
<reference evidence="3" key="1">
    <citation type="submission" date="2023-06" db="EMBL/GenBank/DDBJ databases">
        <authorList>
            <person name="Kurt Z."/>
        </authorList>
    </citation>
    <scope>NUCLEOTIDE SEQUENCE</scope>
</reference>
<evidence type="ECO:0000313" key="4">
    <source>
        <dbReference type="EMBL" id="CAL6035344.1"/>
    </source>
</evidence>
<evidence type="ECO:0000313" key="3">
    <source>
        <dbReference type="EMBL" id="CAI9952997.1"/>
    </source>
</evidence>
<keyword evidence="5" id="KW-1185">Reference proteome</keyword>
<dbReference type="Proteomes" id="UP001642409">
    <property type="component" value="Unassembled WGS sequence"/>
</dbReference>
<keyword evidence="2" id="KW-0677">Repeat</keyword>
<comment type="caution">
    <text evidence="3">The sequence shown here is derived from an EMBL/GenBank/DDBJ whole genome shotgun (WGS) entry which is preliminary data.</text>
</comment>
<dbReference type="SUPFAM" id="SSF52058">
    <property type="entry name" value="L domain-like"/>
    <property type="match status" value="1"/>
</dbReference>
<keyword evidence="1" id="KW-0433">Leucine-rich repeat</keyword>
<dbReference type="InterPro" id="IPR050836">
    <property type="entry name" value="SDS22/Internalin_LRR"/>
</dbReference>
<protein>
    <submittedName>
        <fullName evidence="3">Leucine-rich repeat domain-containing protein</fullName>
    </submittedName>
    <submittedName>
        <fullName evidence="4">Leucine-rich_repeat domain-containing protein</fullName>
    </submittedName>
</protein>
<dbReference type="Pfam" id="PF12799">
    <property type="entry name" value="LRR_4"/>
    <property type="match status" value="1"/>
</dbReference>
<dbReference type="SMART" id="SM00365">
    <property type="entry name" value="LRR_SD22"/>
    <property type="match status" value="4"/>
</dbReference>
<dbReference type="InterPro" id="IPR001611">
    <property type="entry name" value="Leu-rich_rpt"/>
</dbReference>
<sequence>MKQNQEIKKSRNKYRRRSKEDLLDHFGSSKQLEILDLQQMKDLLEMNVQSEVWEDASNRNLLSFSSEFVWQTKELTLDKYSTSIQHIYLISCLTYLTELNLSKNKVSDLSVISKLKNLKKLDLQENRIKDISALQYLPNLTHLNLFGNYLTSYTLTLPNLVELLLSYNWLLDNSGLQHSPKLQKLYLSGTKTTNLIFSTISQLFGLKYLDLMYNNISDITYLSNFVDLQILELGGNQQLLNIGPLKFCTQLTSLSIFETRVADIWPLQFMKYLKTLNMFKTQIVDLHPLQHLYNLEYISAHDSRITDVSPLSKLTKLTSMTIWDNTITNREILKHHKNYSLYYFSEQQVPTPNELKFYNKILFVHSSHKYIRKIQTENRVSKFRESLTRQKEQINLKINEQIQVMNKKIKIILSQNYYTDQ</sequence>
<dbReference type="InterPro" id="IPR025875">
    <property type="entry name" value="Leu-rich_rpt_4"/>
</dbReference>
<evidence type="ECO:0000256" key="1">
    <source>
        <dbReference type="ARBA" id="ARBA00022614"/>
    </source>
</evidence>
<reference evidence="4 5" key="2">
    <citation type="submission" date="2024-07" db="EMBL/GenBank/DDBJ databases">
        <authorList>
            <person name="Akdeniz Z."/>
        </authorList>
    </citation>
    <scope>NUCLEOTIDE SEQUENCE [LARGE SCALE GENOMIC DNA]</scope>
</reference>
<name>A0AA86QGS9_9EUKA</name>
<organism evidence="3">
    <name type="scientific">Hexamita inflata</name>
    <dbReference type="NCBI Taxonomy" id="28002"/>
    <lineage>
        <taxon>Eukaryota</taxon>
        <taxon>Metamonada</taxon>
        <taxon>Diplomonadida</taxon>
        <taxon>Hexamitidae</taxon>
        <taxon>Hexamitinae</taxon>
        <taxon>Hexamita</taxon>
    </lineage>
</organism>
<dbReference type="PROSITE" id="PS51450">
    <property type="entry name" value="LRR"/>
    <property type="match status" value="3"/>
</dbReference>